<evidence type="ECO:0000313" key="10">
    <source>
        <dbReference type="Proteomes" id="UP000824890"/>
    </source>
</evidence>
<gene>
    <name evidence="9" type="ORF">HID58_034115</name>
</gene>
<dbReference type="EMBL" id="JAGKQM010000009">
    <property type="protein sequence ID" value="KAH0910794.1"/>
    <property type="molecule type" value="Genomic_DNA"/>
</dbReference>
<evidence type="ECO:0000256" key="8">
    <source>
        <dbReference type="SAM" id="Phobius"/>
    </source>
</evidence>
<comment type="caution">
    <text evidence="9">The sequence shown here is derived from an EMBL/GenBank/DDBJ whole genome shotgun (WGS) entry which is preliminary data.</text>
</comment>
<evidence type="ECO:0000256" key="3">
    <source>
        <dbReference type="ARBA" id="ARBA00022679"/>
    </source>
</evidence>
<keyword evidence="6" id="KW-0333">Golgi apparatus</keyword>
<accession>A0ABQ8C169</accession>
<keyword evidence="7 8" id="KW-0472">Membrane</keyword>
<dbReference type="SUPFAM" id="SSF53448">
    <property type="entry name" value="Nucleotide-diphospho-sugar transferases"/>
    <property type="match status" value="1"/>
</dbReference>
<evidence type="ECO:0000256" key="4">
    <source>
        <dbReference type="ARBA" id="ARBA00022692"/>
    </source>
</evidence>
<evidence type="ECO:0000256" key="7">
    <source>
        <dbReference type="ARBA" id="ARBA00023136"/>
    </source>
</evidence>
<evidence type="ECO:0000313" key="9">
    <source>
        <dbReference type="EMBL" id="KAH0910794.1"/>
    </source>
</evidence>
<evidence type="ECO:0000256" key="5">
    <source>
        <dbReference type="ARBA" id="ARBA00022989"/>
    </source>
</evidence>
<organism evidence="9 10">
    <name type="scientific">Brassica napus</name>
    <name type="common">Rape</name>
    <dbReference type="NCBI Taxonomy" id="3708"/>
    <lineage>
        <taxon>Eukaryota</taxon>
        <taxon>Viridiplantae</taxon>
        <taxon>Streptophyta</taxon>
        <taxon>Embryophyta</taxon>
        <taxon>Tracheophyta</taxon>
        <taxon>Spermatophyta</taxon>
        <taxon>Magnoliopsida</taxon>
        <taxon>eudicotyledons</taxon>
        <taxon>Gunneridae</taxon>
        <taxon>Pentapetalae</taxon>
        <taxon>rosids</taxon>
        <taxon>malvids</taxon>
        <taxon>Brassicales</taxon>
        <taxon>Brassicaceae</taxon>
        <taxon>Brassiceae</taxon>
        <taxon>Brassica</taxon>
    </lineage>
</organism>
<feature type="transmembrane region" description="Helical" evidence="8">
    <location>
        <begin position="121"/>
        <end position="141"/>
    </location>
</feature>
<evidence type="ECO:0000256" key="2">
    <source>
        <dbReference type="ARBA" id="ARBA00022676"/>
    </source>
</evidence>
<dbReference type="PANTHER" id="PTHR32044:SF44">
    <property type="entry name" value="XYLOGLUCAN GLYCOSYLTRANSFERASE 12-RELATED"/>
    <property type="match status" value="1"/>
</dbReference>
<proteinExistence type="predicted"/>
<keyword evidence="5 8" id="KW-1133">Transmembrane helix</keyword>
<evidence type="ECO:0000256" key="6">
    <source>
        <dbReference type="ARBA" id="ARBA00023034"/>
    </source>
</evidence>
<evidence type="ECO:0000256" key="1">
    <source>
        <dbReference type="ARBA" id="ARBA00004394"/>
    </source>
</evidence>
<keyword evidence="10" id="KW-1185">Reference proteome</keyword>
<keyword evidence="4 8" id="KW-0812">Transmembrane</keyword>
<dbReference type="PANTHER" id="PTHR32044">
    <property type="entry name" value="GLUCOMANNAN 4-BETA-MANNOSYLTRANSFERASE 9"/>
    <property type="match status" value="1"/>
</dbReference>
<keyword evidence="3" id="KW-0808">Transferase</keyword>
<sequence length="204" mass="23761">MNCSFVKDYITMSIFDADFQLLPDFLKKKNIPHFKDNEEKGLVEQQLNSVFLIFFGFNGTASVWRVKDLEESGGWLERTTVEDMDIAFRAYLHRLEIHFLKRYKHRQEVQFDILLLPPKEAYLALQFLHAFFCIILPMTIFVPKTELPAWVVCYIPATMSFLNILPAPNSFSFIVPYLLFENTMSVTKFNAMVSGLFQLGSAYE</sequence>
<keyword evidence="2" id="KW-0328">Glycosyltransferase</keyword>
<reference evidence="9 10" key="1">
    <citation type="submission" date="2021-05" db="EMBL/GenBank/DDBJ databases">
        <title>Genome Assembly of Synthetic Allotetraploid Brassica napus Reveals Homoeologous Exchanges between Subgenomes.</title>
        <authorList>
            <person name="Davis J.T."/>
        </authorList>
    </citation>
    <scope>NUCLEOTIDE SEQUENCE [LARGE SCALE GENOMIC DNA]</scope>
    <source>
        <strain evidence="10">cv. Da-Ae</strain>
        <tissue evidence="9">Seedling</tissue>
    </source>
</reference>
<comment type="subcellular location">
    <subcellularLocation>
        <location evidence="1">Golgi apparatus membrane</location>
    </subcellularLocation>
</comment>
<dbReference type="InterPro" id="IPR029044">
    <property type="entry name" value="Nucleotide-diphossugar_trans"/>
</dbReference>
<dbReference type="Proteomes" id="UP000824890">
    <property type="component" value="Unassembled WGS sequence"/>
</dbReference>
<dbReference type="Gene3D" id="3.90.550.10">
    <property type="entry name" value="Spore Coat Polysaccharide Biosynthesis Protein SpsA, Chain A"/>
    <property type="match status" value="1"/>
</dbReference>
<name>A0ABQ8C169_BRANA</name>
<protein>
    <submittedName>
        <fullName evidence="9">Uncharacterized protein</fullName>
    </submittedName>
</protein>